<dbReference type="Proteomes" id="UP000451233">
    <property type="component" value="Unassembled WGS sequence"/>
</dbReference>
<reference evidence="2 3" key="1">
    <citation type="submission" date="2019-11" db="EMBL/GenBank/DDBJ databases">
        <title>Pedobacter sp. HMF7056 Genome sequencing and assembly.</title>
        <authorList>
            <person name="Kang H."/>
            <person name="Kim H."/>
            <person name="Joh K."/>
        </authorList>
    </citation>
    <scope>NUCLEOTIDE SEQUENCE [LARGE SCALE GENOMIC DNA]</scope>
    <source>
        <strain evidence="2 3">HMF7056</strain>
    </source>
</reference>
<sequence>MEKKNSFSFIMAGILFTAFLSPASAQKLPDNQEVGIRAPQAVKIDGKASEWGTLQAFNKNTEVAYTVANDDSTLYLVVQSTVGNVISKITGGGITFSINTEGKKKEKDAVSVTFPVIAPPKPVAETAVAGGRSGAPLTVVGGGMSAGPGMNAAALKKRKDSIMFVNTNKKIDKFKDVQVLGIPAIKDTLLSIYNEEGIKTRCTYEESGLYTYELAIPLKYLAINIRNPKEFLFNLRLNGINLGAPSSGGSISIVSTNGGGGDFQAMFSPTDFWGKYLVVAK</sequence>
<accession>A0A7K1XYY2</accession>
<protein>
    <submittedName>
        <fullName evidence="2">Uncharacterized protein</fullName>
    </submittedName>
</protein>
<feature type="signal peptide" evidence="1">
    <location>
        <begin position="1"/>
        <end position="25"/>
    </location>
</feature>
<dbReference type="EMBL" id="WVHS01000002">
    <property type="protein sequence ID" value="MXV16038.1"/>
    <property type="molecule type" value="Genomic_DNA"/>
</dbReference>
<evidence type="ECO:0000313" key="2">
    <source>
        <dbReference type="EMBL" id="MXV16038.1"/>
    </source>
</evidence>
<organism evidence="2 3">
    <name type="scientific">Hufsiella ginkgonis</name>
    <dbReference type="NCBI Taxonomy" id="2695274"/>
    <lineage>
        <taxon>Bacteria</taxon>
        <taxon>Pseudomonadati</taxon>
        <taxon>Bacteroidota</taxon>
        <taxon>Sphingobacteriia</taxon>
        <taxon>Sphingobacteriales</taxon>
        <taxon>Sphingobacteriaceae</taxon>
        <taxon>Hufsiella</taxon>
    </lineage>
</organism>
<dbReference type="RefSeq" id="WP_160906995.1">
    <property type="nucleotide sequence ID" value="NZ_WVHS01000002.1"/>
</dbReference>
<feature type="chain" id="PRO_5029636296" evidence="1">
    <location>
        <begin position="26"/>
        <end position="281"/>
    </location>
</feature>
<name>A0A7K1XYY2_9SPHI</name>
<gene>
    <name evidence="2" type="ORF">GS398_12055</name>
</gene>
<evidence type="ECO:0000313" key="3">
    <source>
        <dbReference type="Proteomes" id="UP000451233"/>
    </source>
</evidence>
<dbReference type="AlphaFoldDB" id="A0A7K1XYY2"/>
<keyword evidence="3" id="KW-1185">Reference proteome</keyword>
<proteinExistence type="predicted"/>
<keyword evidence="1" id="KW-0732">Signal</keyword>
<comment type="caution">
    <text evidence="2">The sequence shown here is derived from an EMBL/GenBank/DDBJ whole genome shotgun (WGS) entry which is preliminary data.</text>
</comment>
<evidence type="ECO:0000256" key="1">
    <source>
        <dbReference type="SAM" id="SignalP"/>
    </source>
</evidence>